<dbReference type="RefSeq" id="WP_231331630.1">
    <property type="nucleotide sequence ID" value="NZ_CP059572.1"/>
</dbReference>
<dbReference type="EMBL" id="CP059572">
    <property type="protein sequence ID" value="QXJ25543.1"/>
    <property type="molecule type" value="Genomic_DNA"/>
</dbReference>
<proteinExistence type="predicted"/>
<feature type="region of interest" description="Disordered" evidence="1">
    <location>
        <begin position="107"/>
        <end position="171"/>
    </location>
</feature>
<name>A0ABX8R3W9_9ACTN</name>
<evidence type="ECO:0008006" key="4">
    <source>
        <dbReference type="Google" id="ProtNLM"/>
    </source>
</evidence>
<sequence length="316" mass="32694">MTDDSARPTGPEDFIAELNAFYESCNRPPYRKLAETSEHLGELYGRRGLPVLSATAVFEVLAGRRKRVPTSAWVASFILCCQRRAWETGVRSSDPGISTLPHWQSRLRAAQGPPSAPPSAPPPDATETGGPPGLIPEPRVAGTVPAPEAPRGRDFDRAADGPGAPGATVPVRLTVSQRAAVADYGEHGRELVERAAEGDADAVYRVAVLIGTDSTRGPEAVALLIEAAAGEHPQALDLLDASPNGLDHHQAAQHAFRLGEAAAGAGAPATALAYYKAAVGGGLLDAAFKITEILQGTGAALADPSWFAPAGGPEGA</sequence>
<gene>
    <name evidence="2" type="ORF">AGRA3207_007053</name>
</gene>
<feature type="compositionally biased region" description="Basic and acidic residues" evidence="1">
    <location>
        <begin position="150"/>
        <end position="159"/>
    </location>
</feature>
<keyword evidence="3" id="KW-1185">Reference proteome</keyword>
<organism evidence="2 3">
    <name type="scientific">Actinomadura graeca</name>
    <dbReference type="NCBI Taxonomy" id="2750812"/>
    <lineage>
        <taxon>Bacteria</taxon>
        <taxon>Bacillati</taxon>
        <taxon>Actinomycetota</taxon>
        <taxon>Actinomycetes</taxon>
        <taxon>Streptosporangiales</taxon>
        <taxon>Thermomonosporaceae</taxon>
        <taxon>Actinomadura</taxon>
    </lineage>
</organism>
<feature type="compositionally biased region" description="Pro residues" evidence="1">
    <location>
        <begin position="114"/>
        <end position="124"/>
    </location>
</feature>
<reference evidence="2" key="1">
    <citation type="submission" date="2020-07" db="EMBL/GenBank/DDBJ databases">
        <authorList>
            <person name="Tarantini F.S."/>
            <person name="Hong K.W."/>
            <person name="Chan K.G."/>
        </authorList>
    </citation>
    <scope>NUCLEOTIDE SEQUENCE</scope>
    <source>
        <strain evidence="2">32-07</strain>
    </source>
</reference>
<evidence type="ECO:0000256" key="1">
    <source>
        <dbReference type="SAM" id="MobiDB-lite"/>
    </source>
</evidence>
<protein>
    <recommendedName>
        <fullName evidence="4">Sel1 repeat family protein</fullName>
    </recommendedName>
</protein>
<dbReference type="Proteomes" id="UP001049518">
    <property type="component" value="Chromosome"/>
</dbReference>
<evidence type="ECO:0000313" key="3">
    <source>
        <dbReference type="Proteomes" id="UP001049518"/>
    </source>
</evidence>
<accession>A0ABX8R3W9</accession>
<evidence type="ECO:0000313" key="2">
    <source>
        <dbReference type="EMBL" id="QXJ25543.1"/>
    </source>
</evidence>